<dbReference type="AlphaFoldDB" id="X1MWJ7"/>
<organism evidence="1">
    <name type="scientific">marine sediment metagenome</name>
    <dbReference type="NCBI Taxonomy" id="412755"/>
    <lineage>
        <taxon>unclassified sequences</taxon>
        <taxon>metagenomes</taxon>
        <taxon>ecological metagenomes</taxon>
    </lineage>
</organism>
<feature type="non-terminal residue" evidence="1">
    <location>
        <position position="1"/>
    </location>
</feature>
<sequence>DLLTAPQYKTYMSILGYSLEDIERYFTLAIQAKAAPTI</sequence>
<proteinExistence type="predicted"/>
<protein>
    <submittedName>
        <fullName evidence="1">Uncharacterized protein</fullName>
    </submittedName>
</protein>
<dbReference type="EMBL" id="BARV01010317">
    <property type="protein sequence ID" value="GAI10749.1"/>
    <property type="molecule type" value="Genomic_DNA"/>
</dbReference>
<gene>
    <name evidence="1" type="ORF">S06H3_20014</name>
</gene>
<reference evidence="1" key="1">
    <citation type="journal article" date="2014" name="Front. Microbiol.">
        <title>High frequency of phylogenetically diverse reductive dehalogenase-homologous genes in deep subseafloor sedimentary metagenomes.</title>
        <authorList>
            <person name="Kawai M."/>
            <person name="Futagami T."/>
            <person name="Toyoda A."/>
            <person name="Takaki Y."/>
            <person name="Nishi S."/>
            <person name="Hori S."/>
            <person name="Arai W."/>
            <person name="Tsubouchi T."/>
            <person name="Morono Y."/>
            <person name="Uchiyama I."/>
            <person name="Ito T."/>
            <person name="Fujiyama A."/>
            <person name="Inagaki F."/>
            <person name="Takami H."/>
        </authorList>
    </citation>
    <scope>NUCLEOTIDE SEQUENCE</scope>
    <source>
        <strain evidence="1">Expedition CK06-06</strain>
    </source>
</reference>
<name>X1MWJ7_9ZZZZ</name>
<comment type="caution">
    <text evidence="1">The sequence shown here is derived from an EMBL/GenBank/DDBJ whole genome shotgun (WGS) entry which is preliminary data.</text>
</comment>
<accession>X1MWJ7</accession>
<evidence type="ECO:0000313" key="1">
    <source>
        <dbReference type="EMBL" id="GAI10749.1"/>
    </source>
</evidence>